<dbReference type="PANTHER" id="PTHR15486:SF65">
    <property type="entry name" value="GLYCEROL-3-PHOSPHATE ACYLTRANSFERASE"/>
    <property type="match status" value="1"/>
</dbReference>
<protein>
    <recommendedName>
        <fullName evidence="14">Glycerol-3-phosphate acyltransferase 3</fullName>
    </recommendedName>
</protein>
<evidence type="ECO:0000256" key="7">
    <source>
        <dbReference type="ARBA" id="ARBA00023315"/>
    </source>
</evidence>
<dbReference type="GO" id="GO:0010143">
    <property type="term" value="P:cutin biosynthetic process"/>
    <property type="evidence" value="ECO:0007669"/>
    <property type="project" value="TreeGrafter"/>
</dbReference>
<dbReference type="SUPFAM" id="SSF53098">
    <property type="entry name" value="Ribonuclease H-like"/>
    <property type="match status" value="1"/>
</dbReference>
<evidence type="ECO:0000256" key="6">
    <source>
        <dbReference type="ARBA" id="ARBA00023136"/>
    </source>
</evidence>
<keyword evidence="3" id="KW-0808">Transferase</keyword>
<dbReference type="GO" id="GO:0016020">
    <property type="term" value="C:membrane"/>
    <property type="evidence" value="ECO:0007669"/>
    <property type="project" value="UniProtKB-SubCell"/>
</dbReference>
<dbReference type="SMART" id="SM00563">
    <property type="entry name" value="PlsC"/>
    <property type="match status" value="1"/>
</dbReference>
<name>A0A803PW76_CANSA</name>
<dbReference type="GO" id="GO:0090447">
    <property type="term" value="F:glycerol-3-phosphate 2-O-acyltransferase activity"/>
    <property type="evidence" value="ECO:0007669"/>
    <property type="project" value="TreeGrafter"/>
</dbReference>
<dbReference type="Gramene" id="evm.model.06.1856">
    <property type="protein sequence ID" value="cds.evm.model.06.1856"/>
    <property type="gene ID" value="evm.TU.06.1856"/>
</dbReference>
<evidence type="ECO:0000256" key="8">
    <source>
        <dbReference type="SAM" id="MobiDB-lite"/>
    </source>
</evidence>
<keyword evidence="5 9" id="KW-1133">Transmembrane helix</keyword>
<keyword evidence="7" id="KW-0012">Acyltransferase</keyword>
<evidence type="ECO:0000256" key="5">
    <source>
        <dbReference type="ARBA" id="ARBA00022989"/>
    </source>
</evidence>
<feature type="compositionally biased region" description="Acidic residues" evidence="8">
    <location>
        <begin position="685"/>
        <end position="694"/>
    </location>
</feature>
<keyword evidence="6 9" id="KW-0472">Membrane</keyword>
<evidence type="ECO:0000313" key="12">
    <source>
        <dbReference type="EnsemblPlants" id="cds.evm.model.06.1856"/>
    </source>
</evidence>
<evidence type="ECO:0000259" key="11">
    <source>
        <dbReference type="SMART" id="SM01238"/>
    </source>
</evidence>
<feature type="region of interest" description="Disordered" evidence="8">
    <location>
        <begin position="677"/>
        <end position="703"/>
    </location>
</feature>
<dbReference type="Pfam" id="PF01553">
    <property type="entry name" value="Acyltransferase"/>
    <property type="match status" value="1"/>
</dbReference>
<evidence type="ECO:0000256" key="9">
    <source>
        <dbReference type="SAM" id="Phobius"/>
    </source>
</evidence>
<keyword evidence="13" id="KW-1185">Reference proteome</keyword>
<dbReference type="CDD" id="cd06551">
    <property type="entry name" value="LPLAT"/>
    <property type="match status" value="1"/>
</dbReference>
<dbReference type="GO" id="GO:0016791">
    <property type="term" value="F:phosphatase activity"/>
    <property type="evidence" value="ECO:0007669"/>
    <property type="project" value="TreeGrafter"/>
</dbReference>
<evidence type="ECO:0000313" key="13">
    <source>
        <dbReference type="Proteomes" id="UP000596661"/>
    </source>
</evidence>
<feature type="transmembrane region" description="Helical" evidence="9">
    <location>
        <begin position="281"/>
        <end position="301"/>
    </location>
</feature>
<dbReference type="EnsemblPlants" id="evm.model.06.1856">
    <property type="protein sequence ID" value="cds.evm.model.06.1856"/>
    <property type="gene ID" value="evm.TU.06.1856"/>
</dbReference>
<evidence type="ECO:0008006" key="14">
    <source>
        <dbReference type="Google" id="ProtNLM"/>
    </source>
</evidence>
<dbReference type="EMBL" id="UZAU01000619">
    <property type="status" value="NOT_ANNOTATED_CDS"/>
    <property type="molecule type" value="Genomic_DNA"/>
</dbReference>
<feature type="domain" description="Small ribosomal subunit protein mS41 SAM" evidence="11">
    <location>
        <begin position="742"/>
        <end position="787"/>
    </location>
</feature>
<dbReference type="Pfam" id="PF23270">
    <property type="entry name" value="HAD_RAM2_N"/>
    <property type="match status" value="1"/>
</dbReference>
<evidence type="ECO:0000256" key="4">
    <source>
        <dbReference type="ARBA" id="ARBA00022692"/>
    </source>
</evidence>
<keyword evidence="4 9" id="KW-0812">Transmembrane</keyword>
<dbReference type="InterPro" id="IPR012337">
    <property type="entry name" value="RNaseH-like_sf"/>
</dbReference>
<dbReference type="Proteomes" id="UP000596661">
    <property type="component" value="Chromosome 6"/>
</dbReference>
<dbReference type="Pfam" id="PF09597">
    <property type="entry name" value="SAM_Ribosomal_mS41"/>
    <property type="match status" value="1"/>
</dbReference>
<dbReference type="GO" id="GO:0003676">
    <property type="term" value="F:nucleic acid binding"/>
    <property type="evidence" value="ECO:0007669"/>
    <property type="project" value="InterPro"/>
</dbReference>
<dbReference type="InterPro" id="IPR056462">
    <property type="entry name" value="HAD_RAM2/GPAT1-8"/>
</dbReference>
<reference evidence="12" key="2">
    <citation type="submission" date="2021-03" db="UniProtKB">
        <authorList>
            <consortium name="EnsemblPlants"/>
        </authorList>
    </citation>
    <scope>IDENTIFICATION</scope>
</reference>
<reference evidence="12" key="1">
    <citation type="submission" date="2018-11" db="EMBL/GenBank/DDBJ databases">
        <authorList>
            <person name="Grassa J C."/>
        </authorList>
    </citation>
    <scope>NUCLEOTIDE SEQUENCE [LARGE SCALE GENOMIC DNA]</scope>
</reference>
<dbReference type="SMART" id="SM01238">
    <property type="entry name" value="IGR"/>
    <property type="match status" value="1"/>
</dbReference>
<accession>A0A803PW76</accession>
<dbReference type="Gene3D" id="3.30.420.10">
    <property type="entry name" value="Ribonuclease H-like superfamily/Ribonuclease H"/>
    <property type="match status" value="1"/>
</dbReference>
<evidence type="ECO:0000256" key="3">
    <source>
        <dbReference type="ARBA" id="ARBA00022679"/>
    </source>
</evidence>
<organism evidence="12 13">
    <name type="scientific">Cannabis sativa</name>
    <name type="common">Hemp</name>
    <name type="synonym">Marijuana</name>
    <dbReference type="NCBI Taxonomy" id="3483"/>
    <lineage>
        <taxon>Eukaryota</taxon>
        <taxon>Viridiplantae</taxon>
        <taxon>Streptophyta</taxon>
        <taxon>Embryophyta</taxon>
        <taxon>Tracheophyta</taxon>
        <taxon>Spermatophyta</taxon>
        <taxon>Magnoliopsida</taxon>
        <taxon>eudicotyledons</taxon>
        <taxon>Gunneridae</taxon>
        <taxon>Pentapetalae</taxon>
        <taxon>rosids</taxon>
        <taxon>fabids</taxon>
        <taxon>Rosales</taxon>
        <taxon>Cannabaceae</taxon>
        <taxon>Cannabis</taxon>
    </lineage>
</organism>
<evidence type="ECO:0000259" key="10">
    <source>
        <dbReference type="SMART" id="SM00563"/>
    </source>
</evidence>
<feature type="transmembrane region" description="Helical" evidence="9">
    <location>
        <begin position="76"/>
        <end position="96"/>
    </location>
</feature>
<dbReference type="AlphaFoldDB" id="A0A803PW76"/>
<sequence>MAAELLNLKHFVFRSKTLLARRGSQFNPPWKLNGANPPRGKYQSCSSLGQISDVSNQAAVFDVEGALLKSSAIFPYFMLVAFEAGGLLRALILFLLYPFVCLVSEEFGMKLMVFVCFFAIKRKNFRVGRAVLPKFLLEDVGNEGFDMVMKFRRKIGVTNLPSVMVEDFLVEYLGVDAVLGRELKVVFGYFVGLMEEKKSGEIVLNKIFGEEKLDSSVIGITSLKKSIDQQLLSHCKVVYLISETEKRSWNVLPRKKYLKPLIFHDGRLAFKPTFIATLEMFTWLPFGIFLFIIRLSVALFLPNNLQVPILSFTGMTGTTQSTPIENSNITSKTNTRKKLKGTLYVCNHRTLLDPIYVSMAIRKPVIAVTYSLSRITELLAPIKTVRLTRNREKDSEMMEKLLSQSDLVVCPEGTTCREPYLLRFSPLFAELTDEIVPVALDYQVSMFYGTTAGGYKFLDPVFLLLNPTTSCIVKAQKKLPKECSCGVGGKTKFEVANYVQSKIAEALGFECTNLTRKDKYIILAVFFLHDNGDSFGKLRQGQRVKFETGKKSTKGTLDYIHSELWGPSRIESHSGSRIVRHKTVRKTPQQNALVERFNRTILEGVRCMLLSVGLPEVLWAVVVSTVTYLINKCPSTTLNFKTSDKMWLKKPTSYEHLKTEIAAQETELEVERPTRVQTKMLVDHESDDSEDDSRNDDLKNYKLARGRRQKAPNRYGHVDLIASVFHVANQIVNCLAAVKVGIPEFLNGIGKGVETHVGKLESEIGDFQKLLVTRTLKLKKLGVPCKHVMLF</sequence>
<comment type="similarity">
    <text evidence="2">Belongs to the GPAT/DAPAT family.</text>
</comment>
<comment type="subcellular location">
    <subcellularLocation>
        <location evidence="1">Membrane</location>
        <topology evidence="1">Multi-pass membrane protein</topology>
    </subcellularLocation>
</comment>
<dbReference type="InterPro" id="IPR036397">
    <property type="entry name" value="RNaseH_sf"/>
</dbReference>
<dbReference type="SUPFAM" id="SSF69593">
    <property type="entry name" value="Glycerol-3-phosphate (1)-acyltransferase"/>
    <property type="match status" value="1"/>
</dbReference>
<evidence type="ECO:0000256" key="1">
    <source>
        <dbReference type="ARBA" id="ARBA00004141"/>
    </source>
</evidence>
<dbReference type="PANTHER" id="PTHR15486">
    <property type="entry name" value="ANCIENT UBIQUITOUS PROTEIN"/>
    <property type="match status" value="1"/>
</dbReference>
<dbReference type="InterPro" id="IPR002123">
    <property type="entry name" value="Plipid/glycerol_acylTrfase"/>
</dbReference>
<proteinExistence type="inferred from homology"/>
<evidence type="ECO:0000256" key="2">
    <source>
        <dbReference type="ARBA" id="ARBA00007937"/>
    </source>
</evidence>
<dbReference type="InterPro" id="IPR019083">
    <property type="entry name" value="SAM_Ribosomal_mS41"/>
</dbReference>
<feature type="domain" description="Phospholipid/glycerol acyltransferase" evidence="10">
    <location>
        <begin position="342"/>
        <end position="443"/>
    </location>
</feature>